<dbReference type="GO" id="GO:0005634">
    <property type="term" value="C:nucleus"/>
    <property type="evidence" value="ECO:0007669"/>
    <property type="project" value="UniProtKB-SubCell"/>
</dbReference>
<evidence type="ECO:0000259" key="8">
    <source>
        <dbReference type="Pfam" id="PF12066"/>
    </source>
</evidence>
<comment type="similarity">
    <text evidence="2">Belongs to the ARS2 family.</text>
</comment>
<evidence type="ECO:0000313" key="10">
    <source>
        <dbReference type="Proteomes" id="UP000829354"/>
    </source>
</evidence>
<evidence type="ECO:0000256" key="5">
    <source>
        <dbReference type="ARBA" id="ARBA00030701"/>
    </source>
</evidence>
<feature type="region of interest" description="Disordered" evidence="6">
    <location>
        <begin position="1"/>
        <end position="88"/>
    </location>
</feature>
<organism evidence="9 10">
    <name type="scientific">Caenorhabditis briggsae</name>
    <dbReference type="NCBI Taxonomy" id="6238"/>
    <lineage>
        <taxon>Eukaryota</taxon>
        <taxon>Metazoa</taxon>
        <taxon>Ecdysozoa</taxon>
        <taxon>Nematoda</taxon>
        <taxon>Chromadorea</taxon>
        <taxon>Rhabditida</taxon>
        <taxon>Rhabditina</taxon>
        <taxon>Rhabditomorpha</taxon>
        <taxon>Rhabditoidea</taxon>
        <taxon>Rhabditidae</taxon>
        <taxon>Peloderinae</taxon>
        <taxon>Caenorhabditis</taxon>
    </lineage>
</organism>
<evidence type="ECO:0000256" key="6">
    <source>
        <dbReference type="SAM" id="MobiDB-lite"/>
    </source>
</evidence>
<evidence type="ECO:0000256" key="3">
    <source>
        <dbReference type="ARBA" id="ARBA00017364"/>
    </source>
</evidence>
<dbReference type="PANTHER" id="PTHR13165">
    <property type="entry name" value="ARSENITE-RESISTANCE PROTEIN 2"/>
    <property type="match status" value="1"/>
</dbReference>
<feature type="region of interest" description="Disordered" evidence="6">
    <location>
        <begin position="225"/>
        <end position="261"/>
    </location>
</feature>
<feature type="compositionally biased region" description="Acidic residues" evidence="6">
    <location>
        <begin position="245"/>
        <end position="258"/>
    </location>
</feature>
<gene>
    <name evidence="9" type="ORF">L5515_001394</name>
</gene>
<dbReference type="Pfam" id="PF12066">
    <property type="entry name" value="SERRATE_Ars2_N"/>
    <property type="match status" value="1"/>
</dbReference>
<keyword evidence="4" id="KW-0539">Nucleus</keyword>
<dbReference type="AlphaFoldDB" id="A0AAE9E5L5"/>
<dbReference type="GO" id="GO:0031047">
    <property type="term" value="P:regulatory ncRNA-mediated gene silencing"/>
    <property type="evidence" value="ECO:0007669"/>
    <property type="project" value="UniProtKB-ARBA"/>
</dbReference>
<evidence type="ECO:0000256" key="2">
    <source>
        <dbReference type="ARBA" id="ARBA00005407"/>
    </source>
</evidence>
<sequence>MDSDDDGDRRRDKFARERRDDDRFSYRRSGGGGGGYSRYDNKRPAGRREDYQVKRSRGDEGDDGFDPVRGDRNGNGAEPSSENSIYSGPLLPFKRFLTNQEDDISEEDAIKKYNEYKNEHRKFQLDRFFRAHKDEEWFRLKYKPEEAKKVKEVQLENVQKRLQIFNELKEQGQFDKFTLDFEDAEAILRMLDSVVVKLENGSEDDLKAVLAQKLDDESLADVKKENKDAAEKVEDQVKDEVKEEPNEEQEEGAIDDETDKASNKVNIHKTCSVFLRNIPPGLTYEELESTCKKYPGFLRLALTDGIAERRFYRRGWATFKRDVNIKEICWGLNAHRLRETDLNAIINRDITRRVRTNNGVAAHKQVALNDLKLAVKLTALYDKKLGLFNAADESESDREKDIRMGVDQVAASTNPLIKEIKSIVPKDTLNDISEEEAELLGVSNNGDSQSDKVRYERDDTILKALDLLIIYLRIVHSIDFYNHGHYAQEDSMPNRCGLIHVRGQPPSGASINTDENGDLIVPQKFINDFISGFNSRIDKGLIEKQYVSEEDMEKMGKKDGEKEVEAFIAINTVELAKDKWLCPLSGKKFKGPEFIRKHLQSKHEDKLEEARAEADFFNNYLADAQRPVDLEPKHMPHMSRDDHRGGGGDRGYGRERDDDRGPGGGRSSFGNGSYDRRPPFPPRHSLGGRGGGGRMFDDAPRRQPVSYRDLDAPDDIP</sequence>
<feature type="domain" description="SERRATE/Ars2 C-terminal" evidence="7">
    <location>
        <begin position="502"/>
        <end position="691"/>
    </location>
</feature>
<dbReference type="EMBL" id="CP092620">
    <property type="protein sequence ID" value="UMM12793.1"/>
    <property type="molecule type" value="Genomic_DNA"/>
</dbReference>
<evidence type="ECO:0000313" key="9">
    <source>
        <dbReference type="EMBL" id="UMM12793.1"/>
    </source>
</evidence>
<dbReference type="Gene3D" id="3.30.70.330">
    <property type="match status" value="1"/>
</dbReference>
<feature type="compositionally biased region" description="Basic and acidic residues" evidence="6">
    <location>
        <begin position="225"/>
        <end position="244"/>
    </location>
</feature>
<dbReference type="Pfam" id="PF04959">
    <property type="entry name" value="ARS2"/>
    <property type="match status" value="1"/>
</dbReference>
<proteinExistence type="inferred from homology"/>
<comment type="subcellular location">
    <subcellularLocation>
        <location evidence="1">Nucleus</location>
    </subcellularLocation>
</comment>
<feature type="compositionally biased region" description="Basic and acidic residues" evidence="6">
    <location>
        <begin position="631"/>
        <end position="661"/>
    </location>
</feature>
<evidence type="ECO:0000256" key="4">
    <source>
        <dbReference type="ARBA" id="ARBA00023242"/>
    </source>
</evidence>
<feature type="compositionally biased region" description="Basic and acidic residues" evidence="6">
    <location>
        <begin position="7"/>
        <end position="25"/>
    </location>
</feature>
<reference evidence="9 10" key="1">
    <citation type="submission" date="2022-04" db="EMBL/GenBank/DDBJ databases">
        <title>Chromosome-level reference genomes for two strains of Caenorhabditis briggsae: an improved platform for comparative genomics.</title>
        <authorList>
            <person name="Stevens L."/>
            <person name="Andersen E."/>
        </authorList>
    </citation>
    <scope>NUCLEOTIDE SEQUENCE [LARGE SCALE GENOMIC DNA]</scope>
    <source>
        <strain evidence="9">VX34</strain>
        <tissue evidence="9">Whole-organism</tissue>
    </source>
</reference>
<dbReference type="PANTHER" id="PTHR13165:SF0">
    <property type="entry name" value="SERRATE RNA EFFECTOR MOLECULE HOMOLOG"/>
    <property type="match status" value="1"/>
</dbReference>
<dbReference type="InterPro" id="IPR021933">
    <property type="entry name" value="SERRATE/Ars2_N"/>
</dbReference>
<keyword evidence="10" id="KW-1185">Reference proteome</keyword>
<evidence type="ECO:0000256" key="1">
    <source>
        <dbReference type="ARBA" id="ARBA00004123"/>
    </source>
</evidence>
<feature type="compositionally biased region" description="Basic and acidic residues" evidence="6">
    <location>
        <begin position="39"/>
        <end position="59"/>
    </location>
</feature>
<dbReference type="GO" id="GO:0016070">
    <property type="term" value="P:RNA metabolic process"/>
    <property type="evidence" value="ECO:0007669"/>
    <property type="project" value="UniProtKB-ARBA"/>
</dbReference>
<dbReference type="InterPro" id="IPR012677">
    <property type="entry name" value="Nucleotide-bd_a/b_plait_sf"/>
</dbReference>
<dbReference type="InterPro" id="IPR007042">
    <property type="entry name" value="SERRATE/Ars2_C"/>
</dbReference>
<feature type="domain" description="SERRATE/Ars2 N-terminal" evidence="8">
    <location>
        <begin position="94"/>
        <end position="202"/>
    </location>
</feature>
<protein>
    <recommendedName>
        <fullName evidence="3">Serrate RNA effector molecule homolog</fullName>
    </recommendedName>
    <alternativeName>
        <fullName evidence="5">Arsenite-resistance protein 2 homolog</fullName>
    </alternativeName>
</protein>
<name>A0AAE9E5L5_CAEBR</name>
<feature type="region of interest" description="Disordered" evidence="6">
    <location>
        <begin position="631"/>
        <end position="717"/>
    </location>
</feature>
<dbReference type="Proteomes" id="UP000829354">
    <property type="component" value="Chromosome I"/>
</dbReference>
<accession>A0AAE9E5L5</accession>
<dbReference type="InterPro" id="IPR039727">
    <property type="entry name" value="SE/Ars2"/>
</dbReference>
<evidence type="ECO:0000259" key="7">
    <source>
        <dbReference type="Pfam" id="PF04959"/>
    </source>
</evidence>